<gene>
    <name evidence="3" type="ORF">D9Z05_02895</name>
</gene>
<evidence type="ECO:0000313" key="4">
    <source>
        <dbReference type="Proteomes" id="UP000275747"/>
    </source>
</evidence>
<organism evidence="3 4">
    <name type="scientific">Enterococcus faecium</name>
    <name type="common">Streptococcus faecium</name>
    <dbReference type="NCBI Taxonomy" id="1352"/>
    <lineage>
        <taxon>Bacteria</taxon>
        <taxon>Bacillati</taxon>
        <taxon>Bacillota</taxon>
        <taxon>Bacilli</taxon>
        <taxon>Lactobacillales</taxon>
        <taxon>Enterococcaceae</taxon>
        <taxon>Enterococcus</taxon>
    </lineage>
</organism>
<protein>
    <submittedName>
        <fullName evidence="3">Uncharacterized protein</fullName>
    </submittedName>
</protein>
<dbReference type="EMBL" id="CP033041">
    <property type="protein sequence ID" value="AYM72270.1"/>
    <property type="molecule type" value="Genomic_DNA"/>
</dbReference>
<feature type="compositionally biased region" description="Polar residues" evidence="2">
    <location>
        <begin position="59"/>
        <end position="71"/>
    </location>
</feature>
<evidence type="ECO:0000256" key="2">
    <source>
        <dbReference type="SAM" id="MobiDB-lite"/>
    </source>
</evidence>
<proteinExistence type="predicted"/>
<accession>A0AAI8LJ32</accession>
<reference evidence="3 4" key="1">
    <citation type="submission" date="2018-10" db="EMBL/GenBank/DDBJ databases">
        <title>Escaping from acidified nitrite in gastric host defense: Transcriptomic basis for resistance to free nitrous acid in Enterococcus faecalis.</title>
        <authorList>
            <person name="Yu Z."/>
            <person name="Shi D."/>
            <person name="Liu W."/>
            <person name="Meng F."/>
        </authorList>
    </citation>
    <scope>NUCLEOTIDE SEQUENCE [LARGE SCALE GENOMIC DNA]</scope>
    <source>
        <strain evidence="3 4">JE1</strain>
    </source>
</reference>
<dbReference type="AlphaFoldDB" id="A0AAI8LJ32"/>
<feature type="coiled-coil region" evidence="1">
    <location>
        <begin position="12"/>
        <end position="39"/>
    </location>
</feature>
<sequence>MFEFDWIMNGVDALLEGANNELIQQRKNLEKQLIRLLVASPSKATSQTRKSLTRERKSQGATKLKNASDTYKNNVSAAAKGQWVDAALDNVQSVSNRLRRL</sequence>
<name>A0AAI8LJ32_ENTFC</name>
<dbReference type="RefSeq" id="WP_002373762.1">
    <property type="nucleotide sequence ID" value="NZ_CABGQB010000001.1"/>
</dbReference>
<feature type="region of interest" description="Disordered" evidence="2">
    <location>
        <begin position="42"/>
        <end position="71"/>
    </location>
</feature>
<dbReference type="Proteomes" id="UP000275747">
    <property type="component" value="Chromosome"/>
</dbReference>
<evidence type="ECO:0000313" key="3">
    <source>
        <dbReference type="EMBL" id="AYM72270.1"/>
    </source>
</evidence>
<evidence type="ECO:0000256" key="1">
    <source>
        <dbReference type="SAM" id="Coils"/>
    </source>
</evidence>
<keyword evidence="1" id="KW-0175">Coiled coil</keyword>